<dbReference type="InterPro" id="IPR050545">
    <property type="entry name" value="Mycobact_MmpL"/>
</dbReference>
<name>A0ABY2FKD0_9ACTN</name>
<feature type="transmembrane region" description="Helical" evidence="6">
    <location>
        <begin position="497"/>
        <end position="519"/>
    </location>
</feature>
<evidence type="ECO:0000256" key="4">
    <source>
        <dbReference type="ARBA" id="ARBA00022989"/>
    </source>
</evidence>
<dbReference type="Proteomes" id="UP000295060">
    <property type="component" value="Unassembled WGS sequence"/>
</dbReference>
<dbReference type="InterPro" id="IPR004869">
    <property type="entry name" value="MMPL_dom"/>
</dbReference>
<evidence type="ECO:0000256" key="6">
    <source>
        <dbReference type="SAM" id="Phobius"/>
    </source>
</evidence>
<evidence type="ECO:0000256" key="5">
    <source>
        <dbReference type="ARBA" id="ARBA00023136"/>
    </source>
</evidence>
<dbReference type="PROSITE" id="PS50156">
    <property type="entry name" value="SSD"/>
    <property type="match status" value="1"/>
</dbReference>
<dbReference type="SUPFAM" id="SSF82866">
    <property type="entry name" value="Multidrug efflux transporter AcrB transmembrane domain"/>
    <property type="match status" value="2"/>
</dbReference>
<organism evidence="8 9">
    <name type="scientific">Kribbella pratensis</name>
    <dbReference type="NCBI Taxonomy" id="2512112"/>
    <lineage>
        <taxon>Bacteria</taxon>
        <taxon>Bacillati</taxon>
        <taxon>Actinomycetota</taxon>
        <taxon>Actinomycetes</taxon>
        <taxon>Propionibacteriales</taxon>
        <taxon>Kribbellaceae</taxon>
        <taxon>Kribbella</taxon>
    </lineage>
</organism>
<comment type="caution">
    <text evidence="8">The sequence shown here is derived from an EMBL/GenBank/DDBJ whole genome shotgun (WGS) entry which is preliminary data.</text>
</comment>
<dbReference type="RefSeq" id="WP_134126686.1">
    <property type="nucleotide sequence ID" value="NZ_SODU01000001.1"/>
</dbReference>
<feature type="domain" description="SSD" evidence="7">
    <location>
        <begin position="192"/>
        <end position="317"/>
    </location>
</feature>
<evidence type="ECO:0000313" key="8">
    <source>
        <dbReference type="EMBL" id="TDW93589.1"/>
    </source>
</evidence>
<feature type="transmembrane region" description="Helical" evidence="6">
    <location>
        <begin position="263"/>
        <end position="286"/>
    </location>
</feature>
<dbReference type="EMBL" id="SODU01000001">
    <property type="protein sequence ID" value="TDW93589.1"/>
    <property type="molecule type" value="Genomic_DNA"/>
</dbReference>
<evidence type="ECO:0000256" key="3">
    <source>
        <dbReference type="ARBA" id="ARBA00022692"/>
    </source>
</evidence>
<keyword evidence="2" id="KW-1003">Cell membrane</keyword>
<proteinExistence type="predicted"/>
<feature type="transmembrane region" description="Helical" evidence="6">
    <location>
        <begin position="168"/>
        <end position="186"/>
    </location>
</feature>
<dbReference type="Gene3D" id="1.20.1640.10">
    <property type="entry name" value="Multidrug efflux transporter AcrB transmembrane domain"/>
    <property type="match status" value="2"/>
</dbReference>
<feature type="transmembrane region" description="Helical" evidence="6">
    <location>
        <begin position="564"/>
        <end position="585"/>
    </location>
</feature>
<comment type="subcellular location">
    <subcellularLocation>
        <location evidence="1">Cell membrane</location>
        <topology evidence="1">Multi-pass membrane protein</topology>
    </subcellularLocation>
</comment>
<dbReference type="PANTHER" id="PTHR33406:SF13">
    <property type="entry name" value="MEMBRANE PROTEIN YDFJ"/>
    <property type="match status" value="1"/>
</dbReference>
<keyword evidence="4 6" id="KW-1133">Transmembrane helix</keyword>
<dbReference type="PANTHER" id="PTHR33406">
    <property type="entry name" value="MEMBRANE PROTEIN MJ1562-RELATED"/>
    <property type="match status" value="1"/>
</dbReference>
<sequence>MTRMLHRLGRLCGTHPWRVAVLWLLLLGAVTGASVAAGGSLRDTADVPGTSSARATAMLRDHFPDRSGAVAHVVARATAGLPAGAIDRTVHSLRSVEHVQTVTPSVTPDGRSALIAVQFAVGPEGLDLKETTAALTGAAAPLREASAQVAVGGQVPEGVQGPNGVAEAIGVAVAIVVLILVFGSLLAAGLPLLMALVGIGVGMGLIGLLAAVADVSTVSPTLGSMLGLGVGIDYSLLIIARYRDELGRGSAPLDAVAEAVATAGHAVVFAGLCVLIGILGLAFSGIPSFTTMGLAAGLVVLATMLAAITLLPAILVPAGRRVLPRRAPRGQAPPAFRSAWAERSTGAVVRRPVLALAAGLTALGVIAAPVAGLRLGQNDAGSEPLSNPTRQAYDLVAQHFGPGWNGPLAVVVDRARVDDTSLASRMASRPDVADVMPPLRSADGTTAVLTVVPRTGPQDAATYELVGALHRELPGGAELAGPTATTVDMTTVLQQRLWLVILVVLAATCVLLVAVFRSLVLAVKAVLANLLSVAASFGALTVAFQTSPGSELLGLAEPVPIVAWAPVVLFAILFGLSTDYEVFMLSRVREAYDAGLPHREALVEGLASSAKVITCAAAIMIAVAAGFAADPAVMVKIVGVGLAVAIFLDVTLVRMLVVPAVLALLGDRTWYLPGAARSRGGRGALPR</sequence>
<evidence type="ECO:0000256" key="1">
    <source>
        <dbReference type="ARBA" id="ARBA00004651"/>
    </source>
</evidence>
<evidence type="ECO:0000259" key="7">
    <source>
        <dbReference type="PROSITE" id="PS50156"/>
    </source>
</evidence>
<feature type="transmembrane region" description="Helical" evidence="6">
    <location>
        <begin position="640"/>
        <end position="665"/>
    </location>
</feature>
<keyword evidence="5 6" id="KW-0472">Membrane</keyword>
<reference evidence="8 9" key="1">
    <citation type="submission" date="2019-03" db="EMBL/GenBank/DDBJ databases">
        <title>Genomic Encyclopedia of Type Strains, Phase III (KMG-III): the genomes of soil and plant-associated and newly described type strains.</title>
        <authorList>
            <person name="Whitman W."/>
        </authorList>
    </citation>
    <scope>NUCLEOTIDE SEQUENCE [LARGE SCALE GENOMIC DNA]</scope>
    <source>
        <strain evidence="8 9">VKMAc-2574</strain>
    </source>
</reference>
<protein>
    <submittedName>
        <fullName evidence="8">RND superfamily putative drug exporter</fullName>
    </submittedName>
</protein>
<evidence type="ECO:0000256" key="2">
    <source>
        <dbReference type="ARBA" id="ARBA00022475"/>
    </source>
</evidence>
<dbReference type="Pfam" id="PF03176">
    <property type="entry name" value="MMPL"/>
    <property type="match status" value="2"/>
</dbReference>
<feature type="transmembrane region" description="Helical" evidence="6">
    <location>
        <begin position="353"/>
        <end position="375"/>
    </location>
</feature>
<feature type="transmembrane region" description="Helical" evidence="6">
    <location>
        <begin position="193"/>
        <end position="213"/>
    </location>
</feature>
<feature type="transmembrane region" description="Helical" evidence="6">
    <location>
        <begin position="606"/>
        <end position="628"/>
    </location>
</feature>
<keyword evidence="3 6" id="KW-0812">Transmembrane</keyword>
<gene>
    <name evidence="8" type="ORF">EV137_0880</name>
</gene>
<accession>A0ABY2FKD0</accession>
<feature type="transmembrane region" description="Helical" evidence="6">
    <location>
        <begin position="292"/>
        <end position="316"/>
    </location>
</feature>
<feature type="transmembrane region" description="Helical" evidence="6">
    <location>
        <begin position="225"/>
        <end position="242"/>
    </location>
</feature>
<feature type="transmembrane region" description="Helical" evidence="6">
    <location>
        <begin position="526"/>
        <end position="544"/>
    </location>
</feature>
<evidence type="ECO:0000313" key="9">
    <source>
        <dbReference type="Proteomes" id="UP000295060"/>
    </source>
</evidence>
<dbReference type="InterPro" id="IPR000731">
    <property type="entry name" value="SSD"/>
</dbReference>
<keyword evidence="9" id="KW-1185">Reference proteome</keyword>